<dbReference type="KEGG" id="xla:108702789"/>
<dbReference type="SUPFAM" id="SSF109604">
    <property type="entry name" value="HD-domain/PDEase-like"/>
    <property type="match status" value="1"/>
</dbReference>
<reference evidence="2" key="1">
    <citation type="submission" date="2025-08" db="UniProtKB">
        <authorList>
            <consortium name="RefSeq"/>
        </authorList>
    </citation>
    <scope>IDENTIFICATION</scope>
    <source>
        <strain evidence="2">J_2021</strain>
        <tissue evidence="2">Erythrocytes</tissue>
    </source>
</reference>
<dbReference type="OrthoDB" id="9991235at2759"/>
<name>A0A8J0TSD9_XENLA</name>
<dbReference type="PANTHER" id="PTHR11373:SF46">
    <property type="entry name" value="DEOXYNUCLEOSIDE TRIPHOSPHATE TRIPHOSPHOHYDROLASE SAMHD1"/>
    <property type="match status" value="1"/>
</dbReference>
<organism evidence="1 2">
    <name type="scientific">Xenopus laevis</name>
    <name type="common">African clawed frog</name>
    <dbReference type="NCBI Taxonomy" id="8355"/>
    <lineage>
        <taxon>Eukaryota</taxon>
        <taxon>Metazoa</taxon>
        <taxon>Chordata</taxon>
        <taxon>Craniata</taxon>
        <taxon>Vertebrata</taxon>
        <taxon>Euteleostomi</taxon>
        <taxon>Amphibia</taxon>
        <taxon>Batrachia</taxon>
        <taxon>Anura</taxon>
        <taxon>Pipoidea</taxon>
        <taxon>Pipidae</taxon>
        <taxon>Xenopodinae</taxon>
        <taxon>Xenopus</taxon>
        <taxon>Xenopus</taxon>
    </lineage>
</organism>
<dbReference type="GeneID" id="108702789"/>
<dbReference type="GO" id="GO:0008832">
    <property type="term" value="F:dGTPase activity"/>
    <property type="evidence" value="ECO:0007669"/>
    <property type="project" value="TreeGrafter"/>
</dbReference>
<dbReference type="CTD" id="108702789"/>
<protein>
    <submittedName>
        <fullName evidence="2">Deoxynucleoside triphosphate triphosphohydrolase SAMHD1-like</fullName>
    </submittedName>
</protein>
<dbReference type="InterPro" id="IPR050135">
    <property type="entry name" value="dGTPase-like"/>
</dbReference>
<dbReference type="PANTHER" id="PTHR11373">
    <property type="entry name" value="DEOXYNUCLEOSIDE TRIPHOSPHATE TRIPHOSPHOHYDROLASE"/>
    <property type="match status" value="1"/>
</dbReference>
<keyword evidence="1" id="KW-1185">Reference proteome</keyword>
<sequence length="120" mass="14040">MLWKKHSFISPHGSIADNIYHQILYSDNPNLKEAIEILQKVERGHLYKYVGYTQLSSNSKIEPVIHMDYGMKEQNPINNVRFYCKSDPRKTVKIRRDQLIQRKAKKPIAPAGEWGKKFPS</sequence>
<dbReference type="GO" id="GO:0045088">
    <property type="term" value="P:regulation of innate immune response"/>
    <property type="evidence" value="ECO:0007669"/>
    <property type="project" value="TreeGrafter"/>
</dbReference>
<dbReference type="RefSeq" id="XP_018093965.2">
    <property type="nucleotide sequence ID" value="XM_018238476.2"/>
</dbReference>
<dbReference type="GO" id="GO:0005634">
    <property type="term" value="C:nucleus"/>
    <property type="evidence" value="ECO:0007669"/>
    <property type="project" value="TreeGrafter"/>
</dbReference>
<dbReference type="Proteomes" id="UP000186698">
    <property type="component" value="Chromosome 9_10S"/>
</dbReference>
<accession>A0A8J0TSD9</accession>
<gene>
    <name evidence="2" type="primary">LOC108702789</name>
</gene>
<evidence type="ECO:0000313" key="1">
    <source>
        <dbReference type="Proteomes" id="UP000186698"/>
    </source>
</evidence>
<evidence type="ECO:0000313" key="2">
    <source>
        <dbReference type="RefSeq" id="XP_018093965.2"/>
    </source>
</evidence>
<dbReference type="Gene3D" id="3.30.70.2760">
    <property type="match status" value="1"/>
</dbReference>
<proteinExistence type="predicted"/>
<dbReference type="GO" id="GO:0051607">
    <property type="term" value="P:defense response to virus"/>
    <property type="evidence" value="ECO:0007669"/>
    <property type="project" value="TreeGrafter"/>
</dbReference>
<dbReference type="GO" id="GO:0006203">
    <property type="term" value="P:dGTP catabolic process"/>
    <property type="evidence" value="ECO:0007669"/>
    <property type="project" value="TreeGrafter"/>
</dbReference>
<dbReference type="AlphaFoldDB" id="A0A8J0TSD9"/>